<keyword evidence="3" id="KW-1185">Reference proteome</keyword>
<evidence type="ECO:0000256" key="1">
    <source>
        <dbReference type="PROSITE-ProRule" id="PRU01282"/>
    </source>
</evidence>
<reference evidence="2 3" key="1">
    <citation type="journal article" date="2024" name="Pathogens">
        <title>Staphylococcus hsinchuensis sp. nov., Isolated from Soymilk.</title>
        <authorList>
            <person name="Wang Y.T."/>
            <person name="Lin Y.C."/>
            <person name="Hsieh Y.H."/>
            <person name="Lin Y.T."/>
            <person name="Hamada M."/>
            <person name="Chen C.C."/>
            <person name="Liou J.S."/>
            <person name="Lee A.Y."/>
            <person name="Zhang W.L."/>
            <person name="Chen Y.T."/>
            <person name="Huang C.H."/>
        </authorList>
    </citation>
    <scope>NUCLEOTIDE SEQUENCE [LARGE SCALE GENOMIC DNA]</scope>
    <source>
        <strain evidence="2 3">H164</strain>
    </source>
</reference>
<organism evidence="2 3">
    <name type="scientific">Staphylococcus hsinchuensis</name>
    <dbReference type="NCBI Taxonomy" id="3051183"/>
    <lineage>
        <taxon>Bacteria</taxon>
        <taxon>Bacillati</taxon>
        <taxon>Bacillota</taxon>
        <taxon>Bacilli</taxon>
        <taxon>Bacillales</taxon>
        <taxon>Staphylococcaceae</taxon>
        <taxon>Staphylococcus</taxon>
    </lineage>
</organism>
<sequence length="117" mass="13433">MIKFYQYSNCTTCKKAAKFLKDYGVSFEPIDIVQHTPTKGEFKEILKGTDIEIDKLFNTRGAKYRELGLKEKLKSLSDDEKLDLLSSNGMLIKRPLAVSGDKVTVGFKEEEYKQTWL</sequence>
<dbReference type="EMBL" id="CP128355">
    <property type="protein sequence ID" value="XAF69565.1"/>
    <property type="molecule type" value="Genomic_DNA"/>
</dbReference>
<name>A0ABZ3EAT3_9STAP</name>
<dbReference type="NCBIfam" id="TIGR01617">
    <property type="entry name" value="arsC_related"/>
    <property type="match status" value="1"/>
</dbReference>
<dbReference type="PROSITE" id="PS51353">
    <property type="entry name" value="ARSC"/>
    <property type="match status" value="1"/>
</dbReference>
<dbReference type="PANTHER" id="PTHR30041:SF8">
    <property type="entry name" value="PROTEIN YFFB"/>
    <property type="match status" value="1"/>
</dbReference>
<gene>
    <name evidence="2" type="ORF">QQM35_05685</name>
</gene>
<protein>
    <submittedName>
        <fullName evidence="2">Arsenate reductase family protein</fullName>
    </submittedName>
</protein>
<dbReference type="InterPro" id="IPR006660">
    <property type="entry name" value="Arsenate_reductase-like"/>
</dbReference>
<accession>A0ABZ3EAT3</accession>
<evidence type="ECO:0000313" key="2">
    <source>
        <dbReference type="EMBL" id="XAF69565.1"/>
    </source>
</evidence>
<dbReference type="SUPFAM" id="SSF52833">
    <property type="entry name" value="Thioredoxin-like"/>
    <property type="match status" value="1"/>
</dbReference>
<dbReference type="Gene3D" id="3.40.30.10">
    <property type="entry name" value="Glutaredoxin"/>
    <property type="match status" value="1"/>
</dbReference>
<dbReference type="PANTHER" id="PTHR30041">
    <property type="entry name" value="ARSENATE REDUCTASE"/>
    <property type="match status" value="1"/>
</dbReference>
<dbReference type="InterPro" id="IPR036249">
    <property type="entry name" value="Thioredoxin-like_sf"/>
</dbReference>
<evidence type="ECO:0000313" key="3">
    <source>
        <dbReference type="Proteomes" id="UP001436297"/>
    </source>
</evidence>
<proteinExistence type="inferred from homology"/>
<dbReference type="InterPro" id="IPR006504">
    <property type="entry name" value="Tscrpt_reg_Spx/MgsR"/>
</dbReference>
<dbReference type="RefSeq" id="WP_251519268.1">
    <property type="nucleotide sequence ID" value="NZ_CP128355.1"/>
</dbReference>
<comment type="similarity">
    <text evidence="1">Belongs to the ArsC family.</text>
</comment>
<dbReference type="Proteomes" id="UP001436297">
    <property type="component" value="Chromosome"/>
</dbReference>
<dbReference type="CDD" id="cd03036">
    <property type="entry name" value="ArsC_like"/>
    <property type="match status" value="1"/>
</dbReference>
<dbReference type="Pfam" id="PF03960">
    <property type="entry name" value="ArsC"/>
    <property type="match status" value="1"/>
</dbReference>